<dbReference type="InterPro" id="IPR017645">
    <property type="entry name" value="Dnd_assoc_1"/>
</dbReference>
<dbReference type="Proteomes" id="UP001409585">
    <property type="component" value="Unassembled WGS sequence"/>
</dbReference>
<dbReference type="RefSeq" id="WP_345427367.1">
    <property type="nucleotide sequence ID" value="NZ_AP031496.1"/>
</dbReference>
<comment type="caution">
    <text evidence="1">The sequence shown here is derived from an EMBL/GenBank/DDBJ whole genome shotgun (WGS) entry which is preliminary data.</text>
</comment>
<name>A0AAV3U902_9ALTE</name>
<accession>A0AAV3U902</accession>
<sequence length="448" mass="51429">MSLRDNLQAAASVEIKDRNFVNHFLTFRQQRGEKIGDPDVMAVAGELLSIAWRKALKKGAAIDRYIEASIARLSKKIADEEFENLLQHMYFDDNAKGLFQVSPDFMLFKAGGASSGNTRHVGTVLGNMLLSWPEVTTVSSENLNFLEAELLDEFQSFVCELSPPDATEDYLPFMGEVFAADLSLLCRYPGYMMQNLKAFVGLYNFLYSAQLAMNLRSWHTEPTSKPLYFIMDTERASSERTYVREALSSLIDYVEDLFPVLSALEYLNQPDNKEATRYPLWKHFQYLEGLSEEESGELTSGLKSFLKRYRETRRREPLSREPSTSKDVIKAIVSTAKEIFSQPRSSQLTVNRKVVASFESEVARHFIQNRKRGGRVLIMNQDYLLLLTNLAVGNKEKLQYQQLIEEFKRRGVWFDQQSQQALMEFYERVGNLERMSDSGDAVYVRKTI</sequence>
<keyword evidence="2" id="KW-1185">Reference proteome</keyword>
<dbReference type="EMBL" id="BAABLX010000076">
    <property type="protein sequence ID" value="GAA4958448.1"/>
    <property type="molecule type" value="Genomic_DNA"/>
</dbReference>
<evidence type="ECO:0000313" key="1">
    <source>
        <dbReference type="EMBL" id="GAA4958448.1"/>
    </source>
</evidence>
<reference evidence="2" key="1">
    <citation type="journal article" date="2019" name="Int. J. Syst. Evol. Microbiol.">
        <title>The Global Catalogue of Microorganisms (GCM) 10K type strain sequencing project: providing services to taxonomists for standard genome sequencing and annotation.</title>
        <authorList>
            <consortium name="The Broad Institute Genomics Platform"/>
            <consortium name="The Broad Institute Genome Sequencing Center for Infectious Disease"/>
            <person name="Wu L."/>
            <person name="Ma J."/>
        </authorList>
    </citation>
    <scope>NUCLEOTIDE SEQUENCE [LARGE SCALE GENOMIC DNA]</scope>
    <source>
        <strain evidence="2">JCM 19134</strain>
    </source>
</reference>
<protein>
    <recommendedName>
        <fullName evidence="3">DNA phosphorothioation-dependent restriction protein DptG</fullName>
    </recommendedName>
</protein>
<gene>
    <name evidence="1" type="ORF">GCM10025791_43940</name>
</gene>
<proteinExistence type="predicted"/>
<dbReference type="AlphaFoldDB" id="A0AAV3U902"/>
<evidence type="ECO:0008006" key="3">
    <source>
        <dbReference type="Google" id="ProtNLM"/>
    </source>
</evidence>
<evidence type="ECO:0000313" key="2">
    <source>
        <dbReference type="Proteomes" id="UP001409585"/>
    </source>
</evidence>
<dbReference type="NCBIfam" id="TIGR03236">
    <property type="entry name" value="dnd_assoc_1"/>
    <property type="match status" value="1"/>
</dbReference>
<organism evidence="1 2">
    <name type="scientific">Halioxenophilus aromaticivorans</name>
    <dbReference type="NCBI Taxonomy" id="1306992"/>
    <lineage>
        <taxon>Bacteria</taxon>
        <taxon>Pseudomonadati</taxon>
        <taxon>Pseudomonadota</taxon>
        <taxon>Gammaproteobacteria</taxon>
        <taxon>Alteromonadales</taxon>
        <taxon>Alteromonadaceae</taxon>
        <taxon>Halioxenophilus</taxon>
    </lineage>
</organism>